<evidence type="ECO:0000313" key="1">
    <source>
        <dbReference type="EMBL" id="CEK78899.1"/>
    </source>
</evidence>
<protein>
    <submittedName>
        <fullName evidence="1">Uncharacterized protein</fullName>
    </submittedName>
</protein>
<dbReference type="AlphaFoldDB" id="A0A0B7AD14"/>
<reference evidence="1" key="1">
    <citation type="submission" date="2014-12" db="EMBL/GenBank/DDBJ databases">
        <title>Insight into the proteome of Arion vulgaris.</title>
        <authorList>
            <person name="Aradska J."/>
            <person name="Bulat T."/>
            <person name="Smidak R."/>
            <person name="Sarate P."/>
            <person name="Gangsoo J."/>
            <person name="Sialana F."/>
            <person name="Bilban M."/>
            <person name="Lubec G."/>
        </authorList>
    </citation>
    <scope>NUCLEOTIDE SEQUENCE</scope>
    <source>
        <tissue evidence="1">Skin</tissue>
    </source>
</reference>
<name>A0A0B7AD14_9EUPU</name>
<accession>A0A0B7AD14</accession>
<gene>
    <name evidence="1" type="primary">ORF112478</name>
</gene>
<feature type="non-terminal residue" evidence="1">
    <location>
        <position position="67"/>
    </location>
</feature>
<dbReference type="EMBL" id="HACG01032034">
    <property type="protein sequence ID" value="CEK78899.1"/>
    <property type="molecule type" value="Transcribed_RNA"/>
</dbReference>
<proteinExistence type="predicted"/>
<organism evidence="1">
    <name type="scientific">Arion vulgaris</name>
    <dbReference type="NCBI Taxonomy" id="1028688"/>
    <lineage>
        <taxon>Eukaryota</taxon>
        <taxon>Metazoa</taxon>
        <taxon>Spiralia</taxon>
        <taxon>Lophotrochozoa</taxon>
        <taxon>Mollusca</taxon>
        <taxon>Gastropoda</taxon>
        <taxon>Heterobranchia</taxon>
        <taxon>Euthyneura</taxon>
        <taxon>Panpulmonata</taxon>
        <taxon>Eupulmonata</taxon>
        <taxon>Stylommatophora</taxon>
        <taxon>Helicina</taxon>
        <taxon>Arionoidea</taxon>
        <taxon>Arionidae</taxon>
        <taxon>Arion</taxon>
    </lineage>
</organism>
<sequence>MHGPSSFQQWEWTFFQTVMSVMWTQLQLSTRKALISKDGRPDVDHIIHCALIIKENYRSNTIFTNIP</sequence>